<evidence type="ECO:0000256" key="2">
    <source>
        <dbReference type="SAM" id="SignalP"/>
    </source>
</evidence>
<feature type="region of interest" description="Disordered" evidence="1">
    <location>
        <begin position="32"/>
        <end position="131"/>
    </location>
</feature>
<dbReference type="OrthoDB" id="9808066at2"/>
<evidence type="ECO:0000313" key="5">
    <source>
        <dbReference type="Proteomes" id="UP000318453"/>
    </source>
</evidence>
<protein>
    <submittedName>
        <fullName evidence="4">DUF1565 domain-containing protein</fullName>
    </submittedName>
</protein>
<keyword evidence="2" id="KW-0732">Signal</keyword>
<feature type="compositionally biased region" description="Acidic residues" evidence="1">
    <location>
        <begin position="44"/>
        <end position="56"/>
    </location>
</feature>
<name>A0A5B8NN38_9CHRO</name>
<dbReference type="KEGG" id="enn:FRE64_10675"/>
<accession>A0A5B8NN38</accession>
<evidence type="ECO:0000256" key="1">
    <source>
        <dbReference type="SAM" id="MobiDB-lite"/>
    </source>
</evidence>
<organism evidence="4 5">
    <name type="scientific">Euhalothece natronophila Z-M001</name>
    <dbReference type="NCBI Taxonomy" id="522448"/>
    <lineage>
        <taxon>Bacteria</taxon>
        <taxon>Bacillati</taxon>
        <taxon>Cyanobacteriota</taxon>
        <taxon>Cyanophyceae</taxon>
        <taxon>Oscillatoriophycideae</taxon>
        <taxon>Chroococcales</taxon>
        <taxon>Halothecacae</taxon>
        <taxon>Halothece cluster</taxon>
        <taxon>Euhalothece</taxon>
    </lineage>
</organism>
<dbReference type="Gene3D" id="2.160.20.10">
    <property type="entry name" value="Single-stranded right-handed beta-helix, Pectin lyase-like"/>
    <property type="match status" value="1"/>
</dbReference>
<dbReference type="SUPFAM" id="SSF51126">
    <property type="entry name" value="Pectin lyase-like"/>
    <property type="match status" value="1"/>
</dbReference>
<feature type="compositionally biased region" description="Basic and acidic residues" evidence="1">
    <location>
        <begin position="87"/>
        <end position="115"/>
    </location>
</feature>
<keyword evidence="5" id="KW-1185">Reference proteome</keyword>
<dbReference type="Pfam" id="PF07602">
    <property type="entry name" value="DUF1565"/>
    <property type="match status" value="1"/>
</dbReference>
<feature type="chain" id="PRO_5022829045" evidence="2">
    <location>
        <begin position="22"/>
        <end position="411"/>
    </location>
</feature>
<dbReference type="InterPro" id="IPR011459">
    <property type="entry name" value="DUF1565"/>
</dbReference>
<dbReference type="AlphaFoldDB" id="A0A5B8NN38"/>
<evidence type="ECO:0000313" key="4">
    <source>
        <dbReference type="EMBL" id="QDZ40377.1"/>
    </source>
</evidence>
<dbReference type="InterPro" id="IPR012334">
    <property type="entry name" value="Pectin_lyas_fold"/>
</dbReference>
<sequence>MKLSRQPMMRNLLLISLIAIMQSSCTLLFHSSESDRESDIATSPEEDSSITDEEDDSSRSSPNSEVSESEKTSEDEEGGFSLNRDTNPSDKKNNQSESGKDGRSEATNESEKKGDLFVTVSGDDHNSGSIRQPLRTLTEAIEKATEMQEEKRDQEVVIKLDRGTYSERSGEDKDIKIPSDISIVGTGDNTIVLANLELSSNVLLQDLQVKDHKVTVGEEITEGKTVLKNLFVNDGGVEIASSNVQLSDINLKGASREDVLLIASENPRLNNIKIENRYQNPVNSSYSSLGSLIIGSEASPQITNLKIQNSLLGINNEGNSAIKNLELVGNRAGIYNEGEITLEEVTISKAEKSHYGICNQDEGTVLIETAKLDSSSITEADDCTNFSGNSYPDTIPDLAGNYESIFIENLD</sequence>
<dbReference type="Proteomes" id="UP000318453">
    <property type="component" value="Chromosome"/>
</dbReference>
<gene>
    <name evidence="4" type="ORF">FRE64_10675</name>
</gene>
<dbReference type="RefSeq" id="WP_146296074.1">
    <property type="nucleotide sequence ID" value="NZ_CP042326.1"/>
</dbReference>
<proteinExistence type="predicted"/>
<dbReference type="InterPro" id="IPR011050">
    <property type="entry name" value="Pectin_lyase_fold/virulence"/>
</dbReference>
<feature type="signal peptide" evidence="2">
    <location>
        <begin position="1"/>
        <end position="21"/>
    </location>
</feature>
<feature type="domain" description="DUF1565" evidence="3">
    <location>
        <begin position="120"/>
        <end position="187"/>
    </location>
</feature>
<dbReference type="EMBL" id="CP042326">
    <property type="protein sequence ID" value="QDZ40377.1"/>
    <property type="molecule type" value="Genomic_DNA"/>
</dbReference>
<evidence type="ECO:0000259" key="3">
    <source>
        <dbReference type="Pfam" id="PF07602"/>
    </source>
</evidence>
<reference evidence="4" key="1">
    <citation type="submission" date="2019-08" db="EMBL/GenBank/DDBJ databases">
        <title>Carotenoids and Carotenoid Binding Proteins in the Halophilic Cyanobacterium Euhalothece sp. ZM00.</title>
        <authorList>
            <person name="Cho S.M."/>
            <person name="Song J.Y."/>
            <person name="Park Y.-I."/>
        </authorList>
    </citation>
    <scope>NUCLEOTIDE SEQUENCE [LARGE SCALE GENOMIC DNA]</scope>
    <source>
        <strain evidence="4">Z-M001</strain>
    </source>
</reference>